<dbReference type="SUPFAM" id="SSF46689">
    <property type="entry name" value="Homeodomain-like"/>
    <property type="match status" value="1"/>
</dbReference>
<dbReference type="GO" id="GO:0003677">
    <property type="term" value="F:DNA binding"/>
    <property type="evidence" value="ECO:0007669"/>
    <property type="project" value="UniProtKB-UniRule"/>
</dbReference>
<proteinExistence type="predicted"/>
<dbReference type="PANTHER" id="PTHR43479:SF11">
    <property type="entry name" value="ACREF_ENVCD OPERON REPRESSOR-RELATED"/>
    <property type="match status" value="1"/>
</dbReference>
<dbReference type="InterPro" id="IPR001647">
    <property type="entry name" value="HTH_TetR"/>
</dbReference>
<protein>
    <submittedName>
        <fullName evidence="4">TetR/AcrR family transcriptional regulator</fullName>
    </submittedName>
</protein>
<evidence type="ECO:0000259" key="3">
    <source>
        <dbReference type="PROSITE" id="PS50977"/>
    </source>
</evidence>
<accession>A0A7D3XRD1</accession>
<evidence type="ECO:0000256" key="1">
    <source>
        <dbReference type="ARBA" id="ARBA00023125"/>
    </source>
</evidence>
<dbReference type="AlphaFoldDB" id="A0A7D3XRD1"/>
<dbReference type="PROSITE" id="PS50977">
    <property type="entry name" value="HTH_TETR_2"/>
    <property type="match status" value="1"/>
</dbReference>
<feature type="domain" description="HTH tetR-type" evidence="3">
    <location>
        <begin position="11"/>
        <end position="71"/>
    </location>
</feature>
<evidence type="ECO:0000313" key="4">
    <source>
        <dbReference type="EMBL" id="QKG85022.1"/>
    </source>
</evidence>
<gene>
    <name evidence="4" type="ORF">GXN76_11450</name>
</gene>
<dbReference type="Proteomes" id="UP000503088">
    <property type="component" value="Chromosome"/>
</dbReference>
<dbReference type="InterPro" id="IPR009057">
    <property type="entry name" value="Homeodomain-like_sf"/>
</dbReference>
<dbReference type="Gene3D" id="1.10.357.10">
    <property type="entry name" value="Tetracycline Repressor, domain 2"/>
    <property type="match status" value="1"/>
</dbReference>
<dbReference type="EMBL" id="CP048104">
    <property type="protein sequence ID" value="QKG85022.1"/>
    <property type="molecule type" value="Genomic_DNA"/>
</dbReference>
<organism evidence="4 5">
    <name type="scientific">Kroppenstedtia pulmonis</name>
    <dbReference type="NCBI Taxonomy" id="1380685"/>
    <lineage>
        <taxon>Bacteria</taxon>
        <taxon>Bacillati</taxon>
        <taxon>Bacillota</taxon>
        <taxon>Bacilli</taxon>
        <taxon>Bacillales</taxon>
        <taxon>Thermoactinomycetaceae</taxon>
        <taxon>Kroppenstedtia</taxon>
    </lineage>
</organism>
<reference evidence="4 5" key="1">
    <citation type="submission" date="2020-01" db="EMBL/GenBank/DDBJ databases">
        <authorList>
            <person name="Gulvik C.A."/>
            <person name="Batra D.G."/>
        </authorList>
    </citation>
    <scope>NUCLEOTIDE SEQUENCE [LARGE SCALE GENOMIC DNA]</scope>
    <source>
        <strain evidence="4 5">W9323</strain>
    </source>
</reference>
<evidence type="ECO:0000256" key="2">
    <source>
        <dbReference type="PROSITE-ProRule" id="PRU00335"/>
    </source>
</evidence>
<dbReference type="KEGG" id="kpul:GXN76_11450"/>
<dbReference type="InterPro" id="IPR036271">
    <property type="entry name" value="Tet_transcr_reg_TetR-rel_C_sf"/>
</dbReference>
<name>A0A7D3XRD1_9BACL</name>
<dbReference type="InterPro" id="IPR050624">
    <property type="entry name" value="HTH-type_Tx_Regulator"/>
</dbReference>
<evidence type="ECO:0000313" key="5">
    <source>
        <dbReference type="Proteomes" id="UP000503088"/>
    </source>
</evidence>
<sequence length="222" mass="26255">MPKQTFFNLPQSKRDRLTEAAIAEFAEFHFHDASINRIIAKANVSRGSFYQYFEDLEDLYMYIFQIVAEQKQAYIDKHFQIKPQGDIFTVLHSMYRAGLQFAKEHPAYAKIGNHLMKGDQNFKYKVIGEWEEYTKEYMMRLLKQGQEAGFVRKDIDMEVAAFLFYQQSLTLTDHYLMESDWFENPDRYMQVIQEMLKIFSQGIGTKQSIGIEKVNEEEGDTR</sequence>
<dbReference type="SUPFAM" id="SSF48498">
    <property type="entry name" value="Tetracyclin repressor-like, C-terminal domain"/>
    <property type="match status" value="1"/>
</dbReference>
<feature type="DNA-binding region" description="H-T-H motif" evidence="2">
    <location>
        <begin position="34"/>
        <end position="53"/>
    </location>
</feature>
<dbReference type="RefSeq" id="WP_173223285.1">
    <property type="nucleotide sequence ID" value="NZ_CP048104.1"/>
</dbReference>
<dbReference type="Pfam" id="PF00440">
    <property type="entry name" value="TetR_N"/>
    <property type="match status" value="1"/>
</dbReference>
<keyword evidence="1 2" id="KW-0238">DNA-binding</keyword>
<keyword evidence="5" id="KW-1185">Reference proteome</keyword>
<dbReference type="PANTHER" id="PTHR43479">
    <property type="entry name" value="ACREF/ENVCD OPERON REPRESSOR-RELATED"/>
    <property type="match status" value="1"/>
</dbReference>